<organism evidence="1 2">
    <name type="scientific">Thermoflavimicrobium dichotomicum</name>
    <dbReference type="NCBI Taxonomy" id="46223"/>
    <lineage>
        <taxon>Bacteria</taxon>
        <taxon>Bacillati</taxon>
        <taxon>Bacillota</taxon>
        <taxon>Bacilli</taxon>
        <taxon>Bacillales</taxon>
        <taxon>Thermoactinomycetaceae</taxon>
        <taxon>Thermoflavimicrobium</taxon>
    </lineage>
</organism>
<accession>A0A1I3M0D1</accession>
<sequence length="290" mass="34495">MIEKIKQLEEQLQFFVSSGFQHTHQDLKELTHIAKEFAEAGFPQLAFNIQQIAEVDEKARLTHLFLLLRQLEWLKWEWFAFEREGSRQKEKRVASKWLLLPLSVMTWNDEKAVMCLLWDEKDDEKEQILIDATAFEGTLQSDVLKEVFHVEAIRFKRSIALQENLWLPVFQAQLVHHPENSILHVKWNEKRKMLWDTANGYFYLDKIAEDLFTNEFCQNHPIAQQNVQHAQKLEGYCFYYYLSLHHLPLFIVDQPDLFSARVLHLFERVWTAEAVEAFQLNKEKPLQPKG</sequence>
<dbReference type="EMBL" id="FORR01000002">
    <property type="protein sequence ID" value="SFI90136.1"/>
    <property type="molecule type" value="Genomic_DNA"/>
</dbReference>
<evidence type="ECO:0000313" key="2">
    <source>
        <dbReference type="Proteomes" id="UP000199545"/>
    </source>
</evidence>
<dbReference type="Proteomes" id="UP000199545">
    <property type="component" value="Unassembled WGS sequence"/>
</dbReference>
<reference evidence="1 2" key="1">
    <citation type="submission" date="2016-10" db="EMBL/GenBank/DDBJ databases">
        <authorList>
            <person name="de Groot N.N."/>
        </authorList>
    </citation>
    <scope>NUCLEOTIDE SEQUENCE [LARGE SCALE GENOMIC DNA]</scope>
    <source>
        <strain evidence="1 2">DSM 44778</strain>
    </source>
</reference>
<evidence type="ECO:0000313" key="1">
    <source>
        <dbReference type="EMBL" id="SFI90136.1"/>
    </source>
</evidence>
<protein>
    <submittedName>
        <fullName evidence="1">Uncharacterized protein</fullName>
    </submittedName>
</protein>
<keyword evidence="2" id="KW-1185">Reference proteome</keyword>
<dbReference type="AlphaFoldDB" id="A0A1I3M0D1"/>
<dbReference type="RefSeq" id="WP_093228256.1">
    <property type="nucleotide sequence ID" value="NZ_FORR01000002.1"/>
</dbReference>
<name>A0A1I3M0D1_9BACL</name>
<dbReference type="STRING" id="46223.SAMN05421852_102386"/>
<gene>
    <name evidence="1" type="ORF">SAMN05421852_102386</name>
</gene>
<proteinExistence type="predicted"/>